<evidence type="ECO:0000313" key="11">
    <source>
        <dbReference type="EMBL" id="CAH1059219.1"/>
    </source>
</evidence>
<feature type="chain" id="PRO_5046333883" evidence="8">
    <location>
        <begin position="23"/>
        <end position="380"/>
    </location>
</feature>
<evidence type="ECO:0000259" key="9">
    <source>
        <dbReference type="Pfam" id="PF05504"/>
    </source>
</evidence>
<evidence type="ECO:0000259" key="10">
    <source>
        <dbReference type="Pfam" id="PF25198"/>
    </source>
</evidence>
<dbReference type="Proteomes" id="UP000838749">
    <property type="component" value="Unassembled WGS sequence"/>
</dbReference>
<dbReference type="Pfam" id="PF25198">
    <property type="entry name" value="Spore_GerAC_N"/>
    <property type="match status" value="1"/>
</dbReference>
<dbReference type="InterPro" id="IPR008844">
    <property type="entry name" value="Spore_GerAC-like"/>
</dbReference>
<dbReference type="InterPro" id="IPR046953">
    <property type="entry name" value="Spore_GerAC-like_C"/>
</dbReference>
<accession>A0ABN8FRU6</accession>
<sequence>MKRICFLCMVMSLLLFIAGCWDQDLLKDARLLYGAGVDLAPNGKLRATFVIQDVPSGEQQSPKNDIISTDGNTPMEARSHADDQISRHLRAYKNRFFLIGEELAKQDIYPVLEVFYRDPKSALNARIGVVQGKAEDILSLMKVGNVLIAEEIDELIKSKEETTTVPKVTLEKIYPVMLDPGEDFVLPYLMEQGARVNVSRIAMFHNHKFTGTLSPEETTMYLLLKGSKGKVTRYTQNMSTAGEMSTTEENPQNRYDFLTFNVEKLKRKMKVKVQSGEQITVHLKLKLKVSVIEYPKDRLDKKKVVAELNKYLSKEMTSLAQETLKKMQIARCDGLGIGRQLMAFHPRVWKKQEEDWGSNYQKVHFAPVIQVEITKQGIIN</sequence>
<keyword evidence="5" id="KW-0472">Membrane</keyword>
<dbReference type="EMBL" id="CAKMAB010000049">
    <property type="protein sequence ID" value="CAH1059219.1"/>
    <property type="molecule type" value="Genomic_DNA"/>
</dbReference>
<evidence type="ECO:0000313" key="12">
    <source>
        <dbReference type="Proteomes" id="UP000838749"/>
    </source>
</evidence>
<evidence type="ECO:0000256" key="4">
    <source>
        <dbReference type="ARBA" id="ARBA00022729"/>
    </source>
</evidence>
<keyword evidence="7" id="KW-0449">Lipoprotein</keyword>
<comment type="subcellular location">
    <subcellularLocation>
        <location evidence="1">Membrane</location>
        <topology evidence="1">Lipid-anchor</topology>
    </subcellularLocation>
</comment>
<keyword evidence="4 8" id="KW-0732">Signal</keyword>
<keyword evidence="6" id="KW-0564">Palmitate</keyword>
<evidence type="ECO:0000256" key="7">
    <source>
        <dbReference type="ARBA" id="ARBA00023288"/>
    </source>
</evidence>
<dbReference type="Gene3D" id="3.30.300.210">
    <property type="entry name" value="Nutrient germinant receptor protein C, domain 3"/>
    <property type="match status" value="1"/>
</dbReference>
<evidence type="ECO:0000256" key="1">
    <source>
        <dbReference type="ARBA" id="ARBA00004635"/>
    </source>
</evidence>
<keyword evidence="12" id="KW-1185">Reference proteome</keyword>
<dbReference type="PANTHER" id="PTHR35789">
    <property type="entry name" value="SPORE GERMINATION PROTEIN B3"/>
    <property type="match status" value="1"/>
</dbReference>
<evidence type="ECO:0000256" key="8">
    <source>
        <dbReference type="SAM" id="SignalP"/>
    </source>
</evidence>
<evidence type="ECO:0000256" key="6">
    <source>
        <dbReference type="ARBA" id="ARBA00023139"/>
    </source>
</evidence>
<dbReference type="NCBIfam" id="TIGR02887">
    <property type="entry name" value="spore_ger_x_C"/>
    <property type="match status" value="1"/>
</dbReference>
<comment type="similarity">
    <text evidence="2">Belongs to the GerABKC lipoprotein family.</text>
</comment>
<feature type="domain" description="Spore germination protein N-terminal" evidence="10">
    <location>
        <begin position="23"/>
        <end position="189"/>
    </location>
</feature>
<dbReference type="InterPro" id="IPR057336">
    <property type="entry name" value="GerAC_N"/>
</dbReference>
<dbReference type="PROSITE" id="PS51257">
    <property type="entry name" value="PROKAR_LIPOPROTEIN"/>
    <property type="match status" value="1"/>
</dbReference>
<feature type="domain" description="Spore germination GerAC-like C-terminal" evidence="9">
    <location>
        <begin position="200"/>
        <end position="377"/>
    </location>
</feature>
<comment type="caution">
    <text evidence="11">The sequence shown here is derived from an EMBL/GenBank/DDBJ whole genome shotgun (WGS) entry which is preliminary data.</text>
</comment>
<organism evidence="11 12">
    <name type="scientific">Paenibacillus pseudetheri</name>
    <dbReference type="NCBI Taxonomy" id="2897682"/>
    <lineage>
        <taxon>Bacteria</taxon>
        <taxon>Bacillati</taxon>
        <taxon>Bacillota</taxon>
        <taxon>Bacilli</taxon>
        <taxon>Bacillales</taxon>
        <taxon>Paenibacillaceae</taxon>
        <taxon>Paenibacillus</taxon>
    </lineage>
</organism>
<gene>
    <name evidence="11" type="primary">gerAC_2</name>
    <name evidence="11" type="ORF">PAECIP111894_05425</name>
</gene>
<dbReference type="RefSeq" id="WP_234541111.1">
    <property type="nucleotide sequence ID" value="NZ_CAKMAB010000049.1"/>
</dbReference>
<dbReference type="PANTHER" id="PTHR35789:SF1">
    <property type="entry name" value="SPORE GERMINATION PROTEIN B3"/>
    <property type="match status" value="1"/>
</dbReference>
<dbReference type="InterPro" id="IPR038501">
    <property type="entry name" value="Spore_GerAC_C_sf"/>
</dbReference>
<dbReference type="Pfam" id="PF05504">
    <property type="entry name" value="Spore_GerAC"/>
    <property type="match status" value="1"/>
</dbReference>
<reference evidence="11" key="1">
    <citation type="submission" date="2021-12" db="EMBL/GenBank/DDBJ databases">
        <authorList>
            <person name="Criscuolo A."/>
        </authorList>
    </citation>
    <scope>NUCLEOTIDE SEQUENCE</scope>
    <source>
        <strain evidence="11">CIP111894</strain>
    </source>
</reference>
<evidence type="ECO:0000256" key="5">
    <source>
        <dbReference type="ARBA" id="ARBA00023136"/>
    </source>
</evidence>
<feature type="signal peptide" evidence="8">
    <location>
        <begin position="1"/>
        <end position="22"/>
    </location>
</feature>
<evidence type="ECO:0000256" key="2">
    <source>
        <dbReference type="ARBA" id="ARBA00007886"/>
    </source>
</evidence>
<evidence type="ECO:0000256" key="3">
    <source>
        <dbReference type="ARBA" id="ARBA00022544"/>
    </source>
</evidence>
<protein>
    <submittedName>
        <fullName evidence="11">Spore germination protein A3</fullName>
    </submittedName>
</protein>
<proteinExistence type="inferred from homology"/>
<name>A0ABN8FRU6_9BACL</name>
<keyword evidence="3" id="KW-0309">Germination</keyword>